<gene>
    <name evidence="3" type="ORF">J3T88_13945</name>
</gene>
<evidence type="ECO:0000259" key="1">
    <source>
        <dbReference type="Pfam" id="PF13622"/>
    </source>
</evidence>
<dbReference type="Gene3D" id="2.40.160.210">
    <property type="entry name" value="Acyl-CoA thioesterase, double hotdog domain"/>
    <property type="match status" value="1"/>
</dbReference>
<accession>A0ABS3L4D9</accession>
<comment type="caution">
    <text evidence="3">The sequence shown here is derived from an EMBL/GenBank/DDBJ whole genome shotgun (WGS) entry which is preliminary data.</text>
</comment>
<dbReference type="InterPro" id="IPR042171">
    <property type="entry name" value="Acyl-CoA_hotdog"/>
</dbReference>
<dbReference type="RefSeq" id="WP_207572902.1">
    <property type="nucleotide sequence ID" value="NZ_JAFNLQ010000098.1"/>
</dbReference>
<dbReference type="InterPro" id="IPR029069">
    <property type="entry name" value="HotDog_dom_sf"/>
</dbReference>
<dbReference type="EMBL" id="JAFNLT010000017">
    <property type="protein sequence ID" value="MBO1228390.1"/>
    <property type="molecule type" value="Genomic_DNA"/>
</dbReference>
<keyword evidence="4" id="KW-1185">Reference proteome</keyword>
<evidence type="ECO:0000313" key="4">
    <source>
        <dbReference type="Proteomes" id="UP000664081"/>
    </source>
</evidence>
<evidence type="ECO:0000259" key="2">
    <source>
        <dbReference type="Pfam" id="PF20789"/>
    </source>
</evidence>
<dbReference type="InterPro" id="IPR049450">
    <property type="entry name" value="ACOT8-like_C"/>
</dbReference>
<dbReference type="Pfam" id="PF20789">
    <property type="entry name" value="4HBT_3C"/>
    <property type="match status" value="1"/>
</dbReference>
<feature type="domain" description="Acyl-CoA thioesterase-like C-terminal" evidence="2">
    <location>
        <begin position="138"/>
        <end position="271"/>
    </location>
</feature>
<evidence type="ECO:0000313" key="3">
    <source>
        <dbReference type="EMBL" id="MBO1228390.1"/>
    </source>
</evidence>
<name>A0ABS3L4D9_9STAP</name>
<feature type="domain" description="Acyl-CoA thioesterase-like N-terminal HotDog" evidence="1">
    <location>
        <begin position="36"/>
        <end position="110"/>
    </location>
</feature>
<reference evidence="3 4" key="1">
    <citation type="submission" date="2021-03" db="EMBL/GenBank/DDBJ databases">
        <title>Staphylococci and Mammaliicocci in bats.</title>
        <authorList>
            <person name="Fountain K."/>
        </authorList>
    </citation>
    <scope>NUCLEOTIDE SEQUENCE [LARGE SCALE GENOMIC DNA]</scope>
    <source>
        <strain evidence="3 4">18_1_E_SW</strain>
    </source>
</reference>
<dbReference type="Proteomes" id="UP000664081">
    <property type="component" value="Unassembled WGS sequence"/>
</dbReference>
<proteinExistence type="predicted"/>
<dbReference type="InterPro" id="IPR049449">
    <property type="entry name" value="TesB_ACOT8-like_N"/>
</dbReference>
<organism evidence="3 4">
    <name type="scientific">Staphylococcus nepalensis</name>
    <dbReference type="NCBI Taxonomy" id="214473"/>
    <lineage>
        <taxon>Bacteria</taxon>
        <taxon>Bacillati</taxon>
        <taxon>Bacillota</taxon>
        <taxon>Bacilli</taxon>
        <taxon>Bacillales</taxon>
        <taxon>Staphylococcaceae</taxon>
        <taxon>Staphylococcus</taxon>
    </lineage>
</organism>
<dbReference type="SUPFAM" id="SSF54637">
    <property type="entry name" value="Thioesterase/thiol ester dehydrase-isomerase"/>
    <property type="match status" value="2"/>
</dbReference>
<dbReference type="Pfam" id="PF13622">
    <property type="entry name" value="4HBT_3"/>
    <property type="match status" value="1"/>
</dbReference>
<sequence length="274" mass="31450">MDSNEQHHPLDKATELFRKFNIYYGRTSKRYANMVRQYGGITASTILKSIIQHPKCIGEPISLTINYAAPVLAGNLSIQSTPIRTNRSTQHWFVEMFQNKEVVITGTAVFSNRRETWSSLEAKFPNVPSEEYIKPIQFGEMPPWLDNYDIRIIKGIPKMFSASSSDNPSDSITVQWMKDNPKRNIDFISLTAMCDAFFPRIYVKRNALVPIGTVSLTIYFHTDSKVLEKHGDKEVLGYARAFQFYNGYFDQTAELWTPEGQLLATTSQIVYYKE</sequence>
<protein>
    <submittedName>
        <fullName evidence="3">Thioesterase family protein</fullName>
    </submittedName>
</protein>